<keyword evidence="2" id="KW-1185">Reference proteome</keyword>
<evidence type="ECO:0000313" key="1">
    <source>
        <dbReference type="EMBL" id="GAA3773247.1"/>
    </source>
</evidence>
<accession>A0ABP7GT66</accession>
<dbReference type="RefSeq" id="WP_345145397.1">
    <property type="nucleotide sequence ID" value="NZ_BAABDU010000004.1"/>
</dbReference>
<comment type="caution">
    <text evidence="1">The sequence shown here is derived from an EMBL/GenBank/DDBJ whole genome shotgun (WGS) entry which is preliminary data.</text>
</comment>
<name>A0ABP7GT66_9FLAO</name>
<dbReference type="Proteomes" id="UP001500748">
    <property type="component" value="Unassembled WGS sequence"/>
</dbReference>
<protein>
    <submittedName>
        <fullName evidence="1">Uncharacterized protein</fullName>
    </submittedName>
</protein>
<evidence type="ECO:0000313" key="2">
    <source>
        <dbReference type="Proteomes" id="UP001500748"/>
    </source>
</evidence>
<proteinExistence type="predicted"/>
<reference evidence="2" key="1">
    <citation type="journal article" date="2019" name="Int. J. Syst. Evol. Microbiol.">
        <title>The Global Catalogue of Microorganisms (GCM) 10K type strain sequencing project: providing services to taxonomists for standard genome sequencing and annotation.</title>
        <authorList>
            <consortium name="The Broad Institute Genomics Platform"/>
            <consortium name="The Broad Institute Genome Sequencing Center for Infectious Disease"/>
            <person name="Wu L."/>
            <person name="Ma J."/>
        </authorList>
    </citation>
    <scope>NUCLEOTIDE SEQUENCE [LARGE SCALE GENOMIC DNA]</scope>
    <source>
        <strain evidence="2">JCM 17337</strain>
    </source>
</reference>
<organism evidence="1 2">
    <name type="scientific">Flavobacterium ginsengiterrae</name>
    <dbReference type="NCBI Taxonomy" id="871695"/>
    <lineage>
        <taxon>Bacteria</taxon>
        <taxon>Pseudomonadati</taxon>
        <taxon>Bacteroidota</taxon>
        <taxon>Flavobacteriia</taxon>
        <taxon>Flavobacteriales</taxon>
        <taxon>Flavobacteriaceae</taxon>
        <taxon>Flavobacterium</taxon>
    </lineage>
</organism>
<sequence>MENLKMLSKNELIVRYNIQESILQKTRAHNLVLSSFLVAVIAEARNAQNNVIYDTPIPYKIIENDEFTKYLSPKAEK</sequence>
<dbReference type="EMBL" id="BAABDU010000004">
    <property type="protein sequence ID" value="GAA3773247.1"/>
    <property type="molecule type" value="Genomic_DNA"/>
</dbReference>
<gene>
    <name evidence="1" type="ORF">GCM10022423_29650</name>
</gene>